<dbReference type="PANTHER" id="PTHR23023">
    <property type="entry name" value="DIMETHYLANILINE MONOOXYGENASE"/>
    <property type="match status" value="1"/>
</dbReference>
<dbReference type="GeneID" id="28999412"/>
<dbReference type="OrthoDB" id="66881at2759"/>
<comment type="similarity">
    <text evidence="1">Belongs to the FMO family.</text>
</comment>
<dbReference type="Proteomes" id="UP000077315">
    <property type="component" value="Unassembled WGS sequence"/>
</dbReference>
<evidence type="ECO:0000256" key="1">
    <source>
        <dbReference type="ARBA" id="ARBA00009183"/>
    </source>
</evidence>
<dbReference type="Gene3D" id="3.50.50.60">
    <property type="entry name" value="FAD/NAD(P)-binding domain"/>
    <property type="match status" value="2"/>
</dbReference>
<accession>A0A163AEM1</accession>
<dbReference type="PRINTS" id="PR00370">
    <property type="entry name" value="FMOXYGENASE"/>
</dbReference>
<dbReference type="SUPFAM" id="SSF51905">
    <property type="entry name" value="FAD/NAD(P)-binding domain"/>
    <property type="match status" value="2"/>
</dbReference>
<dbReference type="STRING" id="763407.A0A163AEM1"/>
<dbReference type="RefSeq" id="XP_018290981.1">
    <property type="nucleotide sequence ID" value="XM_018438506.1"/>
</dbReference>
<dbReference type="FunCoup" id="A0A163AEM1">
    <property type="interactions" value="27"/>
</dbReference>
<sequence length="460" mass="51573">MAQLPKISRVAIIGAGPGGLAAAKALRDENAFENITVFERNNQVGGTWIYSPNVNASPAIPSVNALEVDPPGQQKNDHVQGSAIYSHLNTNLPTPVMGYRDFPFPKNTPLFPSHEHVLKYIQSFADKNQLKPMIRFSTSVVQAEYLQEQKVWRLSLSEQSQGSSLRKEYTEYFDALVVANGHYSVPYIPDIEGLKEVAASSIKNNIKIQHSRDYREPNEFKDKTILVIGGGPSALDIVRESSATAKKIYHAVRTENKLSARALENQAPNCHRVTPPKRFIAETGGRSKVECVDGKLLEDIDVVVFATGYLYSFPFLPFEKNNLIIDGQKVLHLYRFLFYIPNPTLAFIGLPIKVVPLPLSQSQAVVIARVWSGKARLPSEEQMREDDRERQESNNRKDIVLSQEEELSYADHLGAWAEGWEGGDDLSGWSSANVVTGPLSQDWKQMRKTWVDLRKEHLGY</sequence>
<evidence type="ECO:0000313" key="8">
    <source>
        <dbReference type="Proteomes" id="UP000077315"/>
    </source>
</evidence>
<keyword evidence="4" id="KW-0521">NADP</keyword>
<feature type="region of interest" description="Disordered" evidence="6">
    <location>
        <begin position="378"/>
        <end position="397"/>
    </location>
</feature>
<evidence type="ECO:0000256" key="4">
    <source>
        <dbReference type="ARBA" id="ARBA00022857"/>
    </source>
</evidence>
<proteinExistence type="inferred from homology"/>
<gene>
    <name evidence="7" type="ORF">PHYBLDRAFT_181688</name>
</gene>
<dbReference type="InterPro" id="IPR000960">
    <property type="entry name" value="Flavin_mOase"/>
</dbReference>
<dbReference type="InterPro" id="IPR050346">
    <property type="entry name" value="FMO-like"/>
</dbReference>
<name>A0A163AEM1_PHYB8</name>
<keyword evidence="3" id="KW-0274">FAD</keyword>
<keyword evidence="8" id="KW-1185">Reference proteome</keyword>
<evidence type="ECO:0000256" key="5">
    <source>
        <dbReference type="ARBA" id="ARBA00023002"/>
    </source>
</evidence>
<dbReference type="InterPro" id="IPR020946">
    <property type="entry name" value="Flavin_mOase-like"/>
</dbReference>
<evidence type="ECO:0000256" key="3">
    <source>
        <dbReference type="ARBA" id="ARBA00022827"/>
    </source>
</evidence>
<dbReference type="InParanoid" id="A0A163AEM1"/>
<keyword evidence="5" id="KW-0560">Oxidoreductase</keyword>
<dbReference type="Pfam" id="PF13450">
    <property type="entry name" value="NAD_binding_8"/>
    <property type="match status" value="1"/>
</dbReference>
<protein>
    <recommendedName>
        <fullName evidence="9">FAD/NAD(P)-binding domain-containing protein</fullName>
    </recommendedName>
</protein>
<reference evidence="8" key="1">
    <citation type="submission" date="2015-06" db="EMBL/GenBank/DDBJ databases">
        <title>Expansion of signal transduction pathways in fungi by whole-genome duplication.</title>
        <authorList>
            <consortium name="DOE Joint Genome Institute"/>
            <person name="Corrochano L.M."/>
            <person name="Kuo A."/>
            <person name="Marcet-Houben M."/>
            <person name="Polaino S."/>
            <person name="Salamov A."/>
            <person name="Villalobos J.M."/>
            <person name="Alvarez M.I."/>
            <person name="Avalos J."/>
            <person name="Benito E.P."/>
            <person name="Benoit I."/>
            <person name="Burger G."/>
            <person name="Camino L.P."/>
            <person name="Canovas D."/>
            <person name="Cerda-Olmedo E."/>
            <person name="Cheng J.-F."/>
            <person name="Dominguez A."/>
            <person name="Elias M."/>
            <person name="Eslava A.P."/>
            <person name="Glaser F."/>
            <person name="Grimwood J."/>
            <person name="Gutierrez G."/>
            <person name="Heitman J."/>
            <person name="Henrissat B."/>
            <person name="Iturriaga E.A."/>
            <person name="Lang B.F."/>
            <person name="Lavin J.L."/>
            <person name="Lee S."/>
            <person name="Li W."/>
            <person name="Lindquist E."/>
            <person name="Lopez-Garcia S."/>
            <person name="Luque E.M."/>
            <person name="Marcos A.T."/>
            <person name="Martin J."/>
            <person name="McCluskey K."/>
            <person name="Medina H.R."/>
            <person name="Miralles-Duran A."/>
            <person name="Miyazaki A."/>
            <person name="Munoz-Torres E."/>
            <person name="Oguiza J.A."/>
            <person name="Ohm R."/>
            <person name="Olmedo M."/>
            <person name="Orejas M."/>
            <person name="Ortiz-Castellanos L."/>
            <person name="Pisabarro A.G."/>
            <person name="Rodriguez-Romero J."/>
            <person name="Ruiz-Herrera J."/>
            <person name="Ruiz-Vazquez R."/>
            <person name="Sanz C."/>
            <person name="Schackwitz W."/>
            <person name="Schmutz J."/>
            <person name="Shahriari M."/>
            <person name="Shelest E."/>
            <person name="Silva-Franco F."/>
            <person name="Soanes D."/>
            <person name="Syed K."/>
            <person name="Tagua V.G."/>
            <person name="Talbot N.J."/>
            <person name="Thon M."/>
            <person name="De vries R.P."/>
            <person name="Wiebenga A."/>
            <person name="Yadav J.S."/>
            <person name="Braun E.L."/>
            <person name="Baker S."/>
            <person name="Garre V."/>
            <person name="Horwitz B."/>
            <person name="Torres-Martinez S."/>
            <person name="Idnurm A."/>
            <person name="Herrera-Estrella A."/>
            <person name="Gabaldon T."/>
            <person name="Grigoriev I.V."/>
        </authorList>
    </citation>
    <scope>NUCLEOTIDE SEQUENCE [LARGE SCALE GENOMIC DNA]</scope>
    <source>
        <strain evidence="8">NRRL 1555(-)</strain>
    </source>
</reference>
<keyword evidence="2" id="KW-0285">Flavoprotein</keyword>
<dbReference type="AlphaFoldDB" id="A0A163AEM1"/>
<dbReference type="GO" id="GO:0050661">
    <property type="term" value="F:NADP binding"/>
    <property type="evidence" value="ECO:0007669"/>
    <property type="project" value="InterPro"/>
</dbReference>
<dbReference type="Pfam" id="PF00743">
    <property type="entry name" value="FMO-like"/>
    <property type="match status" value="2"/>
</dbReference>
<organism evidence="7 8">
    <name type="scientific">Phycomyces blakesleeanus (strain ATCC 8743b / DSM 1359 / FGSC 10004 / NBRC 33097 / NRRL 1555)</name>
    <dbReference type="NCBI Taxonomy" id="763407"/>
    <lineage>
        <taxon>Eukaryota</taxon>
        <taxon>Fungi</taxon>
        <taxon>Fungi incertae sedis</taxon>
        <taxon>Mucoromycota</taxon>
        <taxon>Mucoromycotina</taxon>
        <taxon>Mucoromycetes</taxon>
        <taxon>Mucorales</taxon>
        <taxon>Phycomycetaceae</taxon>
        <taxon>Phycomyces</taxon>
    </lineage>
</organism>
<dbReference type="EMBL" id="KV440982">
    <property type="protein sequence ID" value="OAD72941.1"/>
    <property type="molecule type" value="Genomic_DNA"/>
</dbReference>
<evidence type="ECO:0000256" key="6">
    <source>
        <dbReference type="SAM" id="MobiDB-lite"/>
    </source>
</evidence>
<dbReference type="InterPro" id="IPR036188">
    <property type="entry name" value="FAD/NAD-bd_sf"/>
</dbReference>
<dbReference type="GO" id="GO:0050660">
    <property type="term" value="F:flavin adenine dinucleotide binding"/>
    <property type="evidence" value="ECO:0007669"/>
    <property type="project" value="InterPro"/>
</dbReference>
<evidence type="ECO:0000313" key="7">
    <source>
        <dbReference type="EMBL" id="OAD72941.1"/>
    </source>
</evidence>
<evidence type="ECO:0000256" key="2">
    <source>
        <dbReference type="ARBA" id="ARBA00022630"/>
    </source>
</evidence>
<dbReference type="GO" id="GO:0004499">
    <property type="term" value="F:N,N-dimethylaniline monooxygenase activity"/>
    <property type="evidence" value="ECO:0007669"/>
    <property type="project" value="InterPro"/>
</dbReference>
<dbReference type="PIRSF" id="PIRSF000332">
    <property type="entry name" value="FMO"/>
    <property type="match status" value="1"/>
</dbReference>
<dbReference type="VEuPathDB" id="FungiDB:PHYBLDRAFT_181688"/>
<evidence type="ECO:0008006" key="9">
    <source>
        <dbReference type="Google" id="ProtNLM"/>
    </source>
</evidence>